<feature type="transmembrane region" description="Helical" evidence="7">
    <location>
        <begin position="235"/>
        <end position="260"/>
    </location>
</feature>
<gene>
    <name evidence="8" type="ORF">OG863_31560</name>
</gene>
<feature type="transmembrane region" description="Helical" evidence="7">
    <location>
        <begin position="193"/>
        <end position="214"/>
    </location>
</feature>
<dbReference type="RefSeq" id="WP_326621809.1">
    <property type="nucleotide sequence ID" value="NZ_CP109106.1"/>
</dbReference>
<keyword evidence="5 7" id="KW-0472">Membrane</keyword>
<feature type="transmembrane region" description="Helical" evidence="7">
    <location>
        <begin position="53"/>
        <end position="75"/>
    </location>
</feature>
<organism evidence="8 9">
    <name type="scientific">Streptomyces decoyicus</name>
    <dbReference type="NCBI Taxonomy" id="249567"/>
    <lineage>
        <taxon>Bacteria</taxon>
        <taxon>Bacillati</taxon>
        <taxon>Actinomycetota</taxon>
        <taxon>Actinomycetes</taxon>
        <taxon>Kitasatosporales</taxon>
        <taxon>Streptomycetaceae</taxon>
        <taxon>Streptomyces</taxon>
    </lineage>
</organism>
<protein>
    <submittedName>
        <fullName evidence="8">Amino acid permease</fullName>
    </submittedName>
</protein>
<dbReference type="InterPro" id="IPR002293">
    <property type="entry name" value="AA/rel_permease1"/>
</dbReference>
<feature type="transmembrane region" description="Helical" evidence="7">
    <location>
        <begin position="125"/>
        <end position="146"/>
    </location>
</feature>
<sequence length="454" mass="44976">MTVQETSLPASERPDVRRLGIGSGTALCAGAVLGPGVLALPSLAADAAGPASLVAWVALLALCVPVATAFAALGARFPDGGGVATYVHRAIGPRAAAVVGWWFYGAVPIGVVSAAWIGGKYAADAAGWGGTGAAVVAGAVVAVALVSNAVGLRMSGRVQLLLGGLLAVVLLGTVLAAAPQVSARHFTPFLPGGWSSVGSAASVLFFAFAGWEAASHLSGEFADPGRDLPRVTRRTLAVITVLYLGLAVVTIGALGPAAAATETPLTELLARSVGAAARPVAAAAALFLTFGAVNSYLAGASRLGAALGRDGAAPRLLARGGAPGEVPRRSLAVLGGAAVLVGAAAGFGGADLDVLMRATATCLAAVTLAGLAAALVLLPRRTPLWCGVCASTLLTAAVLAFAGWLLLIPAGLAGAAFCFLTLRRVIGRDRVSQAGTAAGRTGPRQPMRRRSSRT</sequence>
<dbReference type="Proteomes" id="UP001344251">
    <property type="component" value="Chromosome"/>
</dbReference>
<evidence type="ECO:0000256" key="2">
    <source>
        <dbReference type="ARBA" id="ARBA00022475"/>
    </source>
</evidence>
<evidence type="ECO:0000256" key="5">
    <source>
        <dbReference type="ARBA" id="ARBA00023136"/>
    </source>
</evidence>
<dbReference type="InterPro" id="IPR050367">
    <property type="entry name" value="APC_superfamily"/>
</dbReference>
<evidence type="ECO:0000313" key="8">
    <source>
        <dbReference type="EMBL" id="WSB72119.1"/>
    </source>
</evidence>
<feature type="transmembrane region" description="Helical" evidence="7">
    <location>
        <begin position="331"/>
        <end position="348"/>
    </location>
</feature>
<keyword evidence="4 7" id="KW-1133">Transmembrane helix</keyword>
<evidence type="ECO:0000256" key="3">
    <source>
        <dbReference type="ARBA" id="ARBA00022692"/>
    </source>
</evidence>
<dbReference type="PIRSF" id="PIRSF006060">
    <property type="entry name" value="AA_transporter"/>
    <property type="match status" value="1"/>
</dbReference>
<accession>A0ABZ1FNU1</accession>
<evidence type="ECO:0000256" key="1">
    <source>
        <dbReference type="ARBA" id="ARBA00004651"/>
    </source>
</evidence>
<proteinExistence type="predicted"/>
<feature type="transmembrane region" description="Helical" evidence="7">
    <location>
        <begin position="158"/>
        <end position="181"/>
    </location>
</feature>
<dbReference type="PANTHER" id="PTHR42770">
    <property type="entry name" value="AMINO ACID TRANSPORTER-RELATED"/>
    <property type="match status" value="1"/>
</dbReference>
<feature type="region of interest" description="Disordered" evidence="6">
    <location>
        <begin position="434"/>
        <end position="454"/>
    </location>
</feature>
<feature type="transmembrane region" description="Helical" evidence="7">
    <location>
        <begin position="384"/>
        <end position="402"/>
    </location>
</feature>
<evidence type="ECO:0000256" key="6">
    <source>
        <dbReference type="SAM" id="MobiDB-lite"/>
    </source>
</evidence>
<name>A0ABZ1FNU1_9ACTN</name>
<dbReference type="Pfam" id="PF13520">
    <property type="entry name" value="AA_permease_2"/>
    <property type="match status" value="1"/>
</dbReference>
<keyword evidence="3 7" id="KW-0812">Transmembrane</keyword>
<evidence type="ECO:0000256" key="7">
    <source>
        <dbReference type="SAM" id="Phobius"/>
    </source>
</evidence>
<feature type="transmembrane region" description="Helical" evidence="7">
    <location>
        <begin position="21"/>
        <end position="41"/>
    </location>
</feature>
<evidence type="ECO:0000256" key="4">
    <source>
        <dbReference type="ARBA" id="ARBA00022989"/>
    </source>
</evidence>
<feature type="transmembrane region" description="Helical" evidence="7">
    <location>
        <begin position="408"/>
        <end position="426"/>
    </location>
</feature>
<dbReference type="Gene3D" id="1.20.1740.10">
    <property type="entry name" value="Amino acid/polyamine transporter I"/>
    <property type="match status" value="1"/>
</dbReference>
<feature type="transmembrane region" description="Helical" evidence="7">
    <location>
        <begin position="354"/>
        <end position="377"/>
    </location>
</feature>
<dbReference type="EMBL" id="CP109106">
    <property type="protein sequence ID" value="WSB72119.1"/>
    <property type="molecule type" value="Genomic_DNA"/>
</dbReference>
<dbReference type="PANTHER" id="PTHR42770:SF13">
    <property type="entry name" value="L-METHIONINE_BRANCHED-CHAIN AMINO ACID EXPORTER YJEH"/>
    <property type="match status" value="1"/>
</dbReference>
<keyword evidence="2" id="KW-1003">Cell membrane</keyword>
<reference evidence="8 9" key="1">
    <citation type="submission" date="2022-10" db="EMBL/GenBank/DDBJ databases">
        <title>The complete genomes of actinobacterial strains from the NBC collection.</title>
        <authorList>
            <person name="Joergensen T.S."/>
            <person name="Alvarez Arevalo M."/>
            <person name="Sterndorff E.B."/>
            <person name="Faurdal D."/>
            <person name="Vuksanovic O."/>
            <person name="Mourched A.-S."/>
            <person name="Charusanti P."/>
            <person name="Shaw S."/>
            <person name="Blin K."/>
            <person name="Weber T."/>
        </authorList>
    </citation>
    <scope>NUCLEOTIDE SEQUENCE [LARGE SCALE GENOMIC DNA]</scope>
    <source>
        <strain evidence="8 9">NBC 01774</strain>
    </source>
</reference>
<feature type="transmembrane region" description="Helical" evidence="7">
    <location>
        <begin position="280"/>
        <end position="299"/>
    </location>
</feature>
<feature type="transmembrane region" description="Helical" evidence="7">
    <location>
        <begin position="96"/>
        <end position="119"/>
    </location>
</feature>
<evidence type="ECO:0000313" key="9">
    <source>
        <dbReference type="Proteomes" id="UP001344251"/>
    </source>
</evidence>
<comment type="subcellular location">
    <subcellularLocation>
        <location evidence="1">Cell membrane</location>
        <topology evidence="1">Multi-pass membrane protein</topology>
    </subcellularLocation>
</comment>
<keyword evidence="9" id="KW-1185">Reference proteome</keyword>